<dbReference type="Proteomes" id="UP000000503">
    <property type="component" value="Chromosome"/>
</dbReference>
<evidence type="ECO:0000313" key="2">
    <source>
        <dbReference type="Proteomes" id="UP000000503"/>
    </source>
</evidence>
<protein>
    <submittedName>
        <fullName evidence="1">Uncharacterized protein</fullName>
    </submittedName>
</protein>
<dbReference type="KEGG" id="scd:Spica_2699"/>
<evidence type="ECO:0000313" key="1">
    <source>
        <dbReference type="EMBL" id="AEJ20796.1"/>
    </source>
</evidence>
<accession>F8F106</accession>
<organism evidence="1 2">
    <name type="scientific">Gracilinema caldarium (strain ATCC 51460 / DSM 7334 / H1)</name>
    <name type="common">Treponema caldarium</name>
    <dbReference type="NCBI Taxonomy" id="744872"/>
    <lineage>
        <taxon>Bacteria</taxon>
        <taxon>Pseudomonadati</taxon>
        <taxon>Spirochaetota</taxon>
        <taxon>Spirochaetia</taxon>
        <taxon>Spirochaetales</taxon>
        <taxon>Breznakiellaceae</taxon>
        <taxon>Gracilinema</taxon>
    </lineage>
</organism>
<dbReference type="AlphaFoldDB" id="F8F106"/>
<gene>
    <name evidence="1" type="ordered locus">Spica_2699</name>
</gene>
<reference evidence="2" key="1">
    <citation type="journal article" date="2013" name="Stand. Genomic Sci.">
        <title>Genome sequence of the thermophilic fresh-water bacterium Spirochaeta caldaria type strain (H1(T)), reclassification of Spirochaeta caldaria, Spirochaeta stenostrepta, and Spirochaeta zuelzerae in the genus Treponema as Treponema caldaria comb. nov., Treponema stenostrepta comb. nov., and Treponema zuelzerae comb. nov., and emendation of the genus Treponema.</title>
        <authorList>
            <person name="Abt B."/>
            <person name="Goker M."/>
            <person name="Scheuner C."/>
            <person name="Han C."/>
            <person name="Lu M."/>
            <person name="Misra M."/>
            <person name="Lapidus A."/>
            <person name="Nolan M."/>
            <person name="Lucas S."/>
            <person name="Hammon N."/>
            <person name="Deshpande S."/>
            <person name="Cheng J.F."/>
            <person name="Tapia R."/>
            <person name="Goodwin L.A."/>
            <person name="Pitluck S."/>
            <person name="Liolios K."/>
            <person name="Pagani I."/>
            <person name="Ivanova N."/>
            <person name="Mavromatis K."/>
            <person name="Mikhailova N."/>
            <person name="Huntemann M."/>
            <person name="Pati A."/>
            <person name="Chen A."/>
            <person name="Palaniappan K."/>
            <person name="Land M."/>
            <person name="Hauser L."/>
            <person name="Jeffries C.D."/>
            <person name="Rohde M."/>
            <person name="Spring S."/>
            <person name="Gronow S."/>
            <person name="Detter J.C."/>
            <person name="Bristow J."/>
            <person name="Eisen J.A."/>
            <person name="Markowitz V."/>
            <person name="Hugenholtz P."/>
            <person name="Kyrpides N.C."/>
            <person name="Woyke T."/>
            <person name="Klenk H.P."/>
        </authorList>
    </citation>
    <scope>NUCLEOTIDE SEQUENCE</scope>
    <source>
        <strain evidence="2">ATCC 51460 / DSM 7334 / H1</strain>
    </source>
</reference>
<proteinExistence type="predicted"/>
<sequence>MKVNYRFSYFTLAHLSKIKYIVFYFGEQNGYKGF</sequence>
<dbReference type="STRING" id="744872.Spica_2699"/>
<name>F8F106_GRAC1</name>
<keyword evidence="2" id="KW-1185">Reference proteome</keyword>
<dbReference type="EMBL" id="CP002868">
    <property type="protein sequence ID" value="AEJ20796.1"/>
    <property type="molecule type" value="Genomic_DNA"/>
</dbReference>
<dbReference type="HOGENOM" id="CLU_3376588_0_0_12"/>